<evidence type="ECO:0000313" key="3">
    <source>
        <dbReference type="EMBL" id="BBM82037.1"/>
    </source>
</evidence>
<dbReference type="InterPro" id="IPR041685">
    <property type="entry name" value="AAA_GajA/Old/RecF-like"/>
</dbReference>
<protein>
    <submittedName>
        <fullName evidence="3">Chromosome partition protein Smc</fullName>
    </submittedName>
</protein>
<reference evidence="3 4" key="1">
    <citation type="submission" date="2019-08" db="EMBL/GenBank/DDBJ databases">
        <title>Complete genome sequence of Candidatus Uab amorphum.</title>
        <authorList>
            <person name="Shiratori T."/>
            <person name="Suzuki S."/>
            <person name="Kakizawa Y."/>
            <person name="Ishida K."/>
        </authorList>
    </citation>
    <scope>NUCLEOTIDE SEQUENCE [LARGE SCALE GENOMIC DNA]</scope>
    <source>
        <strain evidence="3 4">SRT547</strain>
    </source>
</reference>
<dbReference type="PANTHER" id="PTHR32182:SF0">
    <property type="entry name" value="DNA REPLICATION AND REPAIR PROTEIN RECF"/>
    <property type="match status" value="1"/>
</dbReference>
<feature type="coiled-coil region" evidence="1">
    <location>
        <begin position="604"/>
        <end position="687"/>
    </location>
</feature>
<feature type="coiled-coil region" evidence="1">
    <location>
        <begin position="260"/>
        <end position="322"/>
    </location>
</feature>
<feature type="coiled-coil region" evidence="1">
    <location>
        <begin position="546"/>
        <end position="580"/>
    </location>
</feature>
<dbReference type="SUPFAM" id="SSF52540">
    <property type="entry name" value="P-loop containing nucleoside triphosphate hydrolases"/>
    <property type="match status" value="2"/>
</dbReference>
<dbReference type="Gene3D" id="3.40.50.300">
    <property type="entry name" value="P-loop containing nucleotide triphosphate hydrolases"/>
    <property type="match status" value="2"/>
</dbReference>
<keyword evidence="1" id="KW-0175">Coiled coil</keyword>
<dbReference type="EMBL" id="AP019860">
    <property type="protein sequence ID" value="BBM82037.1"/>
    <property type="molecule type" value="Genomic_DNA"/>
</dbReference>
<gene>
    <name evidence="3" type="ORF">UABAM_00380</name>
</gene>
<dbReference type="RefSeq" id="WP_151966295.1">
    <property type="nucleotide sequence ID" value="NZ_AP019860.1"/>
</dbReference>
<dbReference type="AlphaFoldDB" id="A0A5S9II66"/>
<dbReference type="KEGG" id="uam:UABAM_00380"/>
<feature type="coiled-coil region" evidence="1">
    <location>
        <begin position="185"/>
        <end position="233"/>
    </location>
</feature>
<dbReference type="OrthoDB" id="174137at2"/>
<dbReference type="InterPro" id="IPR027417">
    <property type="entry name" value="P-loop_NTPase"/>
</dbReference>
<evidence type="ECO:0000259" key="2">
    <source>
        <dbReference type="Pfam" id="PF13175"/>
    </source>
</evidence>
<name>A0A5S9II66_UABAM</name>
<proteinExistence type="predicted"/>
<evidence type="ECO:0000313" key="4">
    <source>
        <dbReference type="Proteomes" id="UP000326354"/>
    </source>
</evidence>
<organism evidence="3 4">
    <name type="scientific">Uabimicrobium amorphum</name>
    <dbReference type="NCBI Taxonomy" id="2596890"/>
    <lineage>
        <taxon>Bacteria</taxon>
        <taxon>Pseudomonadati</taxon>
        <taxon>Planctomycetota</taxon>
        <taxon>Candidatus Uabimicrobiia</taxon>
        <taxon>Candidatus Uabimicrobiales</taxon>
        <taxon>Candidatus Uabimicrobiaceae</taxon>
        <taxon>Candidatus Uabimicrobium</taxon>
    </lineage>
</organism>
<accession>A0A5S9II66</accession>
<keyword evidence="4" id="KW-1185">Reference proteome</keyword>
<dbReference type="GO" id="GO:0000731">
    <property type="term" value="P:DNA synthesis involved in DNA repair"/>
    <property type="evidence" value="ECO:0007669"/>
    <property type="project" value="TreeGrafter"/>
</dbReference>
<dbReference type="GO" id="GO:0016887">
    <property type="term" value="F:ATP hydrolysis activity"/>
    <property type="evidence" value="ECO:0007669"/>
    <property type="project" value="InterPro"/>
</dbReference>
<dbReference type="Pfam" id="PF13175">
    <property type="entry name" value="AAA_15"/>
    <property type="match status" value="1"/>
</dbReference>
<dbReference type="GO" id="GO:0006302">
    <property type="term" value="P:double-strand break repair"/>
    <property type="evidence" value="ECO:0007669"/>
    <property type="project" value="InterPro"/>
</dbReference>
<dbReference type="Proteomes" id="UP000326354">
    <property type="component" value="Chromosome"/>
</dbReference>
<evidence type="ECO:0000256" key="1">
    <source>
        <dbReference type="SAM" id="Coils"/>
    </source>
</evidence>
<sequence>MFRFKSLELMNWDCYPNYRVPMDGEIILLIGQNGSGKTTFLDALRVLLNGPRLSKSRTLHHYIRKDVETAMIRGVVTNTLVGDRRTFSHLGIYGEVDVSIICIIRNKGNRKIEKEYFIVKGDPPIEKIKDFKNGMRPLQYSKQLEDAGVSRSTLQLIALEQGQTDRIGQLNANQLLQLVMDITGNKEIIKRYEDARQNYRRASQQLLELKTEYNKIQLQTAELEKQASEAEAYKSFLDEKKVIETEKLPISKWYHILDNLHKLERNYAEKLELKVVAEKQSKGVREEQEKLKTLRELIQKDQNELRGTQQKHEKELNALHQKIGKCHSEWQRLEELRKASLDTNVAESPQELKAKQEEVQLSYFQSKNALGEVEKKLSTLKKELATLEESPLPTYPDEIYNFREILDEAGIDHLLFAECIEILEPKWQLAIEAFLGRERFSVFVDEHDFLQAKKIGERNRYAFYISPYGETEIPTQIRTNSILAQLQIADERIAERLVPLKDILLVDSVQEGHKHKKHITITQSGYRQDKRGGIFIAHKIRFYCGGLAVEQQIQEVEEAIEREKEKIPNLQVKLSLASEQKRKIDEKLKIIRRKEEWLSSKDKYDEVKKEGDKYLAESEKINEERRKILKDIDLLNEKVNQNFAAYQQAEKEFARMQRDQKALQEEMHNVEQKILQLRWQKEELEKEIPSDIRTGYTREDVEDRDWLEHKMKELFAKIENYVGCKELEKIALFEHETKELKKKKLQLVRQENDYQHRSDELEKCREDYREMIIHTIDFYNKSVKHLASLAGCKMRVFLEMGNAESLIEDSRMEVRVAFDQKREVNIRDKSLSGGQDVIASLILLVALSRMEQDQASGFFIMDEHNAHLDTVRIVEVGRFLRSTKAQFVLTTPTTENVSALSVADLILSFTKKSNKSPYAPKPRFIRRLN</sequence>
<dbReference type="PANTHER" id="PTHR32182">
    <property type="entry name" value="DNA REPLICATION AND REPAIR PROTEIN RECF"/>
    <property type="match status" value="1"/>
</dbReference>
<feature type="domain" description="Endonuclease GajA/Old nuclease/RecF-like AAA" evidence="2">
    <location>
        <begin position="5"/>
        <end position="381"/>
    </location>
</feature>